<dbReference type="SUPFAM" id="SSF52151">
    <property type="entry name" value="FabD/lysophospholipase-like"/>
    <property type="match status" value="1"/>
</dbReference>
<dbReference type="PANTHER" id="PTHR43775:SF51">
    <property type="entry name" value="INACTIVE PHENOLPHTHIOCEROL SYNTHESIS POLYKETIDE SYNTHASE TYPE I PKS1-RELATED"/>
    <property type="match status" value="1"/>
</dbReference>
<dbReference type="Proteomes" id="UP001600165">
    <property type="component" value="Unassembled WGS sequence"/>
</dbReference>
<dbReference type="InterPro" id="IPR016035">
    <property type="entry name" value="Acyl_Trfase/lysoPLipase"/>
</dbReference>
<dbReference type="InterPro" id="IPR016039">
    <property type="entry name" value="Thiolase-like"/>
</dbReference>
<dbReference type="EMBL" id="JBHZOL010000120">
    <property type="protein sequence ID" value="MFE4108627.1"/>
    <property type="molecule type" value="Genomic_DNA"/>
</dbReference>
<evidence type="ECO:0000256" key="1">
    <source>
        <dbReference type="ARBA" id="ARBA00022450"/>
    </source>
</evidence>
<dbReference type="InterPro" id="IPR014030">
    <property type="entry name" value="Ketoacyl_synth_N"/>
</dbReference>
<dbReference type="PROSITE" id="PS52004">
    <property type="entry name" value="KS3_2"/>
    <property type="match status" value="1"/>
</dbReference>
<dbReference type="InterPro" id="IPR020806">
    <property type="entry name" value="PKS_PP-bd"/>
</dbReference>
<keyword evidence="2" id="KW-0597">Phosphoprotein</keyword>
<dbReference type="Gene3D" id="1.10.1200.10">
    <property type="entry name" value="ACP-like"/>
    <property type="match status" value="1"/>
</dbReference>
<dbReference type="SMART" id="SM00825">
    <property type="entry name" value="PKS_KS"/>
    <property type="match status" value="1"/>
</dbReference>
<dbReference type="Gene3D" id="3.30.70.3290">
    <property type="match status" value="1"/>
</dbReference>
<accession>A0ABW6ILA6</accession>
<dbReference type="CDD" id="cd00833">
    <property type="entry name" value="PKS"/>
    <property type="match status" value="1"/>
</dbReference>
<feature type="compositionally biased region" description="Basic residues" evidence="4">
    <location>
        <begin position="1501"/>
        <end position="1512"/>
    </location>
</feature>
<dbReference type="InterPro" id="IPR020841">
    <property type="entry name" value="PKS_Beta-ketoAc_synthase_dom"/>
</dbReference>
<dbReference type="Pfam" id="PF21394">
    <property type="entry name" value="Beta-ketacyl_N"/>
    <property type="match status" value="1"/>
</dbReference>
<dbReference type="RefSeq" id="WP_377968252.1">
    <property type="nucleotide sequence ID" value="NZ_JBHZOL010000120.1"/>
</dbReference>
<dbReference type="InterPro" id="IPR016036">
    <property type="entry name" value="Malonyl_transacylase_ACP-bd"/>
</dbReference>
<dbReference type="SMART" id="SM00823">
    <property type="entry name" value="PKS_PP"/>
    <property type="match status" value="1"/>
</dbReference>
<dbReference type="Gene3D" id="3.40.366.10">
    <property type="entry name" value="Malonyl-Coenzyme A Acyl Carrier Protein, domain 2"/>
    <property type="match status" value="1"/>
</dbReference>
<evidence type="ECO:0000256" key="2">
    <source>
        <dbReference type="ARBA" id="ARBA00022553"/>
    </source>
</evidence>
<evidence type="ECO:0000313" key="8">
    <source>
        <dbReference type="Proteomes" id="UP001600165"/>
    </source>
</evidence>
<dbReference type="SUPFAM" id="SSF53901">
    <property type="entry name" value="Thiolase-like"/>
    <property type="match status" value="1"/>
</dbReference>
<evidence type="ECO:0000313" key="7">
    <source>
        <dbReference type="EMBL" id="MFE4108627.1"/>
    </source>
</evidence>
<dbReference type="Pfam" id="PF00550">
    <property type="entry name" value="PP-binding"/>
    <property type="match status" value="1"/>
</dbReference>
<dbReference type="InterPro" id="IPR013968">
    <property type="entry name" value="PKS_KR"/>
</dbReference>
<dbReference type="InterPro" id="IPR049490">
    <property type="entry name" value="C883_1060-like_KR_N"/>
</dbReference>
<dbReference type="SMART" id="SM00827">
    <property type="entry name" value="PKS_AT"/>
    <property type="match status" value="1"/>
</dbReference>
<dbReference type="InterPro" id="IPR036291">
    <property type="entry name" value="NAD(P)-bd_dom_sf"/>
</dbReference>
<dbReference type="SUPFAM" id="SSF51735">
    <property type="entry name" value="NAD(P)-binding Rossmann-fold domains"/>
    <property type="match status" value="2"/>
</dbReference>
<dbReference type="InterPro" id="IPR050091">
    <property type="entry name" value="PKS_NRPS_Biosynth_Enz"/>
</dbReference>
<dbReference type="Pfam" id="PF02801">
    <property type="entry name" value="Ketoacyl-synt_C"/>
    <property type="match status" value="1"/>
</dbReference>
<dbReference type="InterPro" id="IPR014031">
    <property type="entry name" value="Ketoacyl_synth_C"/>
</dbReference>
<feature type="domain" description="Carrier" evidence="5">
    <location>
        <begin position="1413"/>
        <end position="1488"/>
    </location>
</feature>
<dbReference type="InterPro" id="IPR006162">
    <property type="entry name" value="Ppantetheine_attach_site"/>
</dbReference>
<evidence type="ECO:0000259" key="6">
    <source>
        <dbReference type="PROSITE" id="PS52004"/>
    </source>
</evidence>
<comment type="caution">
    <text evidence="7">The sequence shown here is derived from an EMBL/GenBank/DDBJ whole genome shotgun (WGS) entry which is preliminary data.</text>
</comment>
<dbReference type="SUPFAM" id="SSF47336">
    <property type="entry name" value="ACP-like"/>
    <property type="match status" value="1"/>
</dbReference>
<dbReference type="PROSITE" id="PS00012">
    <property type="entry name" value="PHOSPHOPANTETHEINE"/>
    <property type="match status" value="1"/>
</dbReference>
<evidence type="ECO:0000256" key="4">
    <source>
        <dbReference type="SAM" id="MobiDB-lite"/>
    </source>
</evidence>
<dbReference type="Pfam" id="PF00109">
    <property type="entry name" value="ketoacyl-synt"/>
    <property type="match status" value="1"/>
</dbReference>
<dbReference type="PROSITE" id="PS00606">
    <property type="entry name" value="KS3_1"/>
    <property type="match status" value="1"/>
</dbReference>
<keyword evidence="1" id="KW-0596">Phosphopantetheine</keyword>
<dbReference type="InterPro" id="IPR014043">
    <property type="entry name" value="Acyl_transferase_dom"/>
</dbReference>
<dbReference type="SMART" id="SM00822">
    <property type="entry name" value="PKS_KR"/>
    <property type="match status" value="1"/>
</dbReference>
<sequence length="1512" mass="164399">MSDPTSQALASPTNGLEIAVIGLSGRFPGAQNVAQFWQNLCDGQESITFFAPEELEASITGTAQVDQANYVRAGGVVADSDRFDAAFFSFSPREAEVLDPQHRLFLECAWEALEDAGYDSQRYEGLIGVYGGARLSSYLLTNLLPNRDRLLQSVTANQILLGNDPGNLTTRVSYKLNLEGPSCTVETACSTSLVAVHLACQSLLNGECDMALAGGVGISSQQKSGYLYQEGDILSPDGHCRAFDAQAQGTVSGNGVGLVVLKRLEDAIADGDCIRAVIKGSAINNDGAAKVSYTAPRIDSQAKVIQAAQAIADVDAATVTYIEAHGTGTSLGDPIEVAALTQAFQSQTARTRFCALGSVKTNVGHLGVAAGVTGLIKTVLSLQHQQIPPSLHFQQPNPKIDFANSPFYVNTTLTPWHSPTQPRRAGVSSFGMGGTNAHVVLEEAPRSNSGASRSHQILVLSAKTPAALETATANLVTHLQQHPQMPLADVAYTLQVGRQAFEHRRAVVCQDKDAAIAALAPCDASAVWTQPADAAPQLVFMFPGQGSQYGDMGRDLYAAESLFREHIDRCCQILQPHLDLDLRQILFTDHALLTQTRYTQPALFVIEYALAQLWISWGVCPQVMIGHSLGEYVAACLAGVFSLEAALRLVAIRGQLMQQLPSGSMLAVSLSESDLQPFLSEEIGFAVHNAPQLCVLSGTDQAIQKLSDRLTQQGVHCRRLQTSHAFHSALMDPILEPFITQVQQIVLQPPKIPFISNVTGTWITDEAATDPHYWARHLRQSVRFSEGIATLQAASASIFLEVGPGRVLSTLAKQTLSDASLPTLSSLRHPQASQSDVAFILQTLAQLWSLGVTVDWRSFSAHEQRQRLPLPTYPFERQRYWIEPAPADRLTPTAPPPPNASLTDGFYVPTWKQTPPLALLRSQPPTQPQTWLLLVEAKGWGLAIANQLRQQGKTVITVTCGQQFQRLSDGNYVLNPLHPPDYDCLIQALARADQMPEAIAHGWCETTEPASEQLGFYSLLFLTQAIGRQKIATPLQLTIITNNAYDITGDELLCPESSTALGLAKVIPQEYPHITCYSVDISQSHPESERSLLAQLSRELTAPVDLNVAYRGQHRWVQTFEAVRISENNSQYLLRENGVYIITGGLGQLGLILAQHIAQTAAVKLVLISRSSLPQRSHWQQWLKTHAEQDLTSHRIQQIQHLEQLGAEVLTISANVADIAQMQTAVTQAKQQFGQIHGVIHAAGIASERHGIQALTPADCQRQFQAKVYGSRLLTQVLPDEALDFCLLFSSLASVLGGLGFAAYAAANSFMDAFAHQQRRQGSFPILSINWDAWQIGEQARQTIAGSTLVHAITPTQGMAIFDRLLQLPPQTLAQIVVSTAALQPRIEQWLKLASVRSDAPQPAAPAQTLEGASRHQIEQTIADIWQQVLGVASIGVDDNFFDLGGNSLSSIQVVAQLKQQLHAQISVVSLYEYPTVSKLTALLRQDDSEKTPLASSLTRGQKRRARQKQRL</sequence>
<dbReference type="Pfam" id="PF00698">
    <property type="entry name" value="Acyl_transf_1"/>
    <property type="match status" value="1"/>
</dbReference>
<dbReference type="Gene3D" id="3.40.50.720">
    <property type="entry name" value="NAD(P)-binding Rossmann-like Domain"/>
    <property type="match status" value="1"/>
</dbReference>
<gene>
    <name evidence="7" type="ORF">ACFVKH_20315</name>
</gene>
<evidence type="ECO:0000256" key="3">
    <source>
        <dbReference type="ARBA" id="ARBA00022679"/>
    </source>
</evidence>
<feature type="domain" description="Ketosynthase family 3 (KS3)" evidence="6">
    <location>
        <begin position="15"/>
        <end position="443"/>
    </location>
</feature>
<dbReference type="SUPFAM" id="SSF55048">
    <property type="entry name" value="Probable ACP-binding domain of malonyl-CoA ACP transacylase"/>
    <property type="match status" value="1"/>
</dbReference>
<name>A0ABW6ILA6_9CYAN</name>
<dbReference type="CDD" id="cd08953">
    <property type="entry name" value="KR_2_SDR_x"/>
    <property type="match status" value="1"/>
</dbReference>
<keyword evidence="3" id="KW-0808">Transferase</keyword>
<evidence type="ECO:0000259" key="5">
    <source>
        <dbReference type="PROSITE" id="PS50075"/>
    </source>
</evidence>
<proteinExistence type="predicted"/>
<dbReference type="InterPro" id="IPR001227">
    <property type="entry name" value="Ac_transferase_dom_sf"/>
</dbReference>
<dbReference type="Pfam" id="PF08659">
    <property type="entry name" value="KR"/>
    <property type="match status" value="1"/>
</dbReference>
<dbReference type="InterPro" id="IPR018201">
    <property type="entry name" value="Ketoacyl_synth_AS"/>
</dbReference>
<protein>
    <submittedName>
        <fullName evidence="7">SDR family NAD(P)-dependent oxidoreductase</fullName>
    </submittedName>
</protein>
<dbReference type="PANTHER" id="PTHR43775">
    <property type="entry name" value="FATTY ACID SYNTHASE"/>
    <property type="match status" value="1"/>
</dbReference>
<dbReference type="Gene3D" id="3.40.47.10">
    <property type="match status" value="1"/>
</dbReference>
<reference evidence="7 8" key="1">
    <citation type="submission" date="2024-10" db="EMBL/GenBank/DDBJ databases">
        <authorList>
            <person name="Ratan Roy A."/>
            <person name="Morales Sandoval P.H."/>
            <person name="De Los Santos Villalobos S."/>
            <person name="Chakraborty S."/>
            <person name="Mukherjee J."/>
        </authorList>
    </citation>
    <scope>NUCLEOTIDE SEQUENCE [LARGE SCALE GENOMIC DNA]</scope>
    <source>
        <strain evidence="7 8">S1</strain>
    </source>
</reference>
<keyword evidence="8" id="KW-1185">Reference proteome</keyword>
<organism evidence="7 8">
    <name type="scientific">Almyronema epifaneia S1</name>
    <dbReference type="NCBI Taxonomy" id="2991925"/>
    <lineage>
        <taxon>Bacteria</taxon>
        <taxon>Bacillati</taxon>
        <taxon>Cyanobacteriota</taxon>
        <taxon>Cyanophyceae</taxon>
        <taxon>Nodosilineales</taxon>
        <taxon>Nodosilineaceae</taxon>
        <taxon>Almyronema</taxon>
        <taxon>Almyronema epifaneia</taxon>
    </lineage>
</organism>
<dbReference type="Gene3D" id="3.30.70.250">
    <property type="entry name" value="Malonyl-CoA ACP transacylase, ACP-binding"/>
    <property type="match status" value="1"/>
</dbReference>
<feature type="region of interest" description="Disordered" evidence="4">
    <location>
        <begin position="1491"/>
        <end position="1512"/>
    </location>
</feature>
<dbReference type="PROSITE" id="PS50075">
    <property type="entry name" value="CARRIER"/>
    <property type="match status" value="1"/>
</dbReference>
<dbReference type="InterPro" id="IPR057326">
    <property type="entry name" value="KR_dom"/>
</dbReference>
<dbReference type="Pfam" id="PF22621">
    <property type="entry name" value="CurL-like_PKS_C"/>
    <property type="match status" value="1"/>
</dbReference>
<dbReference type="InterPro" id="IPR036736">
    <property type="entry name" value="ACP-like_sf"/>
</dbReference>
<dbReference type="InterPro" id="IPR009081">
    <property type="entry name" value="PP-bd_ACP"/>
</dbReference>